<comment type="similarity">
    <text evidence="1">Belongs to the H-rev107 family.</text>
</comment>
<keyword evidence="2" id="KW-0808">Transferase</keyword>
<evidence type="ECO:0000256" key="5">
    <source>
        <dbReference type="SAM" id="SignalP"/>
    </source>
</evidence>
<dbReference type="PANTHER" id="PTHR13943:SF77">
    <property type="entry name" value="LRAT DOMAIN-CONTAINING PROTEIN"/>
    <property type="match status" value="1"/>
</dbReference>
<dbReference type="GO" id="GO:0005737">
    <property type="term" value="C:cytoplasm"/>
    <property type="evidence" value="ECO:0007669"/>
    <property type="project" value="TreeGrafter"/>
</dbReference>
<dbReference type="GO" id="GO:0016410">
    <property type="term" value="F:N-acyltransferase activity"/>
    <property type="evidence" value="ECO:0007669"/>
    <property type="project" value="TreeGrafter"/>
</dbReference>
<evidence type="ECO:0000256" key="2">
    <source>
        <dbReference type="ARBA" id="ARBA00022679"/>
    </source>
</evidence>
<dbReference type="InterPro" id="IPR007053">
    <property type="entry name" value="LRAT_dom"/>
</dbReference>
<evidence type="ECO:0000256" key="3">
    <source>
        <dbReference type="ARBA" id="ARBA00022801"/>
    </source>
</evidence>
<keyword evidence="5" id="KW-0732">Signal</keyword>
<evidence type="ECO:0000259" key="6">
    <source>
        <dbReference type="PROSITE" id="PS51934"/>
    </source>
</evidence>
<dbReference type="InParanoid" id="A0A672LBX5"/>
<dbReference type="GO" id="GO:0004623">
    <property type="term" value="F:phospholipase A2 activity"/>
    <property type="evidence" value="ECO:0007669"/>
    <property type="project" value="TreeGrafter"/>
</dbReference>
<protein>
    <recommendedName>
        <fullName evidence="6">LRAT domain-containing protein</fullName>
    </recommendedName>
</protein>
<evidence type="ECO:0000313" key="8">
    <source>
        <dbReference type="Proteomes" id="UP000472262"/>
    </source>
</evidence>
<dbReference type="PANTHER" id="PTHR13943">
    <property type="entry name" value="HRAS-LIKE SUPPRESSOR - RELATED"/>
    <property type="match status" value="1"/>
</dbReference>
<dbReference type="GO" id="GO:0008970">
    <property type="term" value="F:phospholipase A1 activity"/>
    <property type="evidence" value="ECO:0007669"/>
    <property type="project" value="TreeGrafter"/>
</dbReference>
<accession>A0A672LBX5</accession>
<dbReference type="Gene3D" id="3.90.1720.10">
    <property type="entry name" value="endopeptidase domain like (from Nostoc punctiforme)"/>
    <property type="match status" value="1"/>
</dbReference>
<dbReference type="Ensembl" id="ENSSGRT00000021744.1">
    <property type="protein sequence ID" value="ENSSGRP00000020127.1"/>
    <property type="gene ID" value="ENSSGRG00000012177.1"/>
</dbReference>
<feature type="chain" id="PRO_5025530858" description="LRAT domain-containing protein" evidence="5">
    <location>
        <begin position="21"/>
        <end position="209"/>
    </location>
</feature>
<keyword evidence="3" id="KW-0378">Hydrolase</keyword>
<proteinExistence type="inferred from homology"/>
<dbReference type="Pfam" id="PF04970">
    <property type="entry name" value="LRAT"/>
    <property type="match status" value="1"/>
</dbReference>
<dbReference type="AlphaFoldDB" id="A0A672LBX5"/>
<reference evidence="7" key="1">
    <citation type="submission" date="2025-08" db="UniProtKB">
        <authorList>
            <consortium name="Ensembl"/>
        </authorList>
    </citation>
    <scope>IDENTIFICATION</scope>
</reference>
<evidence type="ECO:0000256" key="4">
    <source>
        <dbReference type="ARBA" id="ARBA00023098"/>
    </source>
</evidence>
<dbReference type="OMA" id="TCEHIAT"/>
<evidence type="ECO:0000313" key="7">
    <source>
        <dbReference type="Ensembl" id="ENSSGRP00000020127.1"/>
    </source>
</evidence>
<keyword evidence="4" id="KW-0443">Lipid metabolism</keyword>
<feature type="signal peptide" evidence="5">
    <location>
        <begin position="1"/>
        <end position="20"/>
    </location>
</feature>
<sequence length="209" mass="24344">MKSLGKKLVLIILFLQPCLAVENADYLPFLKSSQLEFGDMLEFPRCGIYSHYAVYVDNVPIQGKKDGEDIFEMTSTTCLFIHEILTRDFSKYGTYPSGCRFHKLTGNYNKRNYLDREDLLPQNWQDIRDTIEYLINGECGKWSPTNNCEHIATYVRYGEANAQSWYRCWTNMHIFQPLKKHKDAETTQRKPLKTNILKNLHQSELATAA</sequence>
<organism evidence="7 8">
    <name type="scientific">Sinocyclocheilus grahami</name>
    <name type="common">Dianchi golden-line fish</name>
    <name type="synonym">Barbus grahami</name>
    <dbReference type="NCBI Taxonomy" id="75366"/>
    <lineage>
        <taxon>Eukaryota</taxon>
        <taxon>Metazoa</taxon>
        <taxon>Chordata</taxon>
        <taxon>Craniata</taxon>
        <taxon>Vertebrata</taxon>
        <taxon>Euteleostomi</taxon>
        <taxon>Actinopterygii</taxon>
        <taxon>Neopterygii</taxon>
        <taxon>Teleostei</taxon>
        <taxon>Ostariophysi</taxon>
        <taxon>Cypriniformes</taxon>
        <taxon>Cyprinidae</taxon>
        <taxon>Cyprininae</taxon>
        <taxon>Sinocyclocheilus</taxon>
    </lineage>
</organism>
<keyword evidence="8" id="KW-1185">Reference proteome</keyword>
<dbReference type="InterPro" id="IPR051496">
    <property type="entry name" value="H-rev107_PLA/AT"/>
</dbReference>
<dbReference type="Proteomes" id="UP000472262">
    <property type="component" value="Unassembled WGS sequence"/>
</dbReference>
<name>A0A672LBX5_SINGR</name>
<feature type="domain" description="LRAT" evidence="6">
    <location>
        <begin position="41"/>
        <end position="164"/>
    </location>
</feature>
<dbReference type="PROSITE" id="PS51934">
    <property type="entry name" value="LRAT"/>
    <property type="match status" value="1"/>
</dbReference>
<reference evidence="7" key="2">
    <citation type="submission" date="2025-09" db="UniProtKB">
        <authorList>
            <consortium name="Ensembl"/>
        </authorList>
    </citation>
    <scope>IDENTIFICATION</scope>
</reference>
<evidence type="ECO:0000256" key="1">
    <source>
        <dbReference type="ARBA" id="ARBA00007824"/>
    </source>
</evidence>
<dbReference type="GO" id="GO:0070292">
    <property type="term" value="P:N-acylphosphatidylethanolamine metabolic process"/>
    <property type="evidence" value="ECO:0007669"/>
    <property type="project" value="TreeGrafter"/>
</dbReference>